<sequence>MGEPIKKLGQIVSDIQDTLGQFNNNISKSDDIENYSEKNEKNIAIIDKNNIDIKNEIITEFDDHEKNYAPESNILTEDIFEKINDEEISLTTFEERKHLNSNIIDIHRSGSIKKYDYQDDINENIQRTQSLNSEKYNFYDKEENDSIYNIESKNSKSVIKDYPLVLTNSTLNSEVFDKDVIKILLLVNSKNKKYTKEHSYNMKLNIPDENTYLLMKDLIEKTKQKSEDILNLNNIINEYSNKNKIIEEENKNLRKINKEMQFKLDEVNANLLNMTSFDNKSNIKENEVYINDFSLSSQENLITLLDDIISSFTDQLNNDDVKSNNNSYITKLSIEKLIKNFNECLGSIKLHIKNYSKEKPYTLSYSLITDVCNCFKNCHNEINELYLNNKNLNEIKIEDNDIDVLKEKYKKSLYTLNKLENENKKNILIINKLNSEINNNKTYNLEKNKDLELNDLKEKYNQILIENNNMKKNQSYLENLIEKWKQENDKLQKAILTFKNDFHIDKDLLLKNRILKNKLDDERLNIKKYNELIKALKLEIDQLKKENIQDNGKLTKKVSSELSNIKDIQSLYLESIKQITNKYNDNETSNSGIKILNKQIEKLYEAVQESDKTRSHLTQLEQTIEEQVKEKEKIVSENKKIKKDYDELQEKYKTHEDIWLKKCRDLNIDLNNTKNILKKTHTDYMNKEKELIECQTIIDDYLLQYSKACDTCIAISSVHKKSTQFLDNLYLKPGLSKQPFPFDEEIKHLCSWIKENENELKNKELNTEKLNELLNNKNKEINLLKNKSDELKLSLTDLQNLYDESKKKEKLTQELNEKQKKEYEEKLSQSLEKQKILKKKIDHLFKGCQLFVSGAPASAYSLN</sequence>
<accession>A0A1Y1Z625</accession>
<gene>
    <name evidence="2" type="ORF">LY90DRAFT_678429</name>
</gene>
<feature type="coiled-coil region" evidence="1">
    <location>
        <begin position="593"/>
        <end position="658"/>
    </location>
</feature>
<comment type="caution">
    <text evidence="2">The sequence shown here is derived from an EMBL/GenBank/DDBJ whole genome shotgun (WGS) entry which is preliminary data.</text>
</comment>
<feature type="coiled-coil region" evidence="1">
    <location>
        <begin position="753"/>
        <end position="840"/>
    </location>
</feature>
<dbReference type="EMBL" id="MCOG01000447">
    <property type="protein sequence ID" value="ORY05728.1"/>
    <property type="molecule type" value="Genomic_DNA"/>
</dbReference>
<keyword evidence="1" id="KW-0175">Coiled coil</keyword>
<evidence type="ECO:0000313" key="3">
    <source>
        <dbReference type="Proteomes" id="UP000193920"/>
    </source>
</evidence>
<name>A0A1Y1Z625_9FUNG</name>
<evidence type="ECO:0000256" key="1">
    <source>
        <dbReference type="SAM" id="Coils"/>
    </source>
</evidence>
<dbReference type="STRING" id="1754190.A0A1Y1Z625"/>
<organism evidence="2 3">
    <name type="scientific">Neocallimastix californiae</name>
    <dbReference type="NCBI Taxonomy" id="1754190"/>
    <lineage>
        <taxon>Eukaryota</taxon>
        <taxon>Fungi</taxon>
        <taxon>Fungi incertae sedis</taxon>
        <taxon>Chytridiomycota</taxon>
        <taxon>Chytridiomycota incertae sedis</taxon>
        <taxon>Neocallimastigomycetes</taxon>
        <taxon>Neocallimastigales</taxon>
        <taxon>Neocallimastigaceae</taxon>
        <taxon>Neocallimastix</taxon>
    </lineage>
</organism>
<feature type="coiled-coil region" evidence="1">
    <location>
        <begin position="402"/>
        <end position="553"/>
    </location>
</feature>
<dbReference type="Proteomes" id="UP000193920">
    <property type="component" value="Unassembled WGS sequence"/>
</dbReference>
<proteinExistence type="predicted"/>
<protein>
    <submittedName>
        <fullName evidence="2">Uncharacterized protein</fullName>
    </submittedName>
</protein>
<dbReference type="OrthoDB" id="2152885at2759"/>
<feature type="coiled-coil region" evidence="1">
    <location>
        <begin position="229"/>
        <end position="270"/>
    </location>
</feature>
<reference evidence="2 3" key="1">
    <citation type="submission" date="2016-08" db="EMBL/GenBank/DDBJ databases">
        <title>A Parts List for Fungal Cellulosomes Revealed by Comparative Genomics.</title>
        <authorList>
            <consortium name="DOE Joint Genome Institute"/>
            <person name="Haitjema C.H."/>
            <person name="Gilmore S.P."/>
            <person name="Henske J.K."/>
            <person name="Solomon K.V."/>
            <person name="De Groot R."/>
            <person name="Kuo A."/>
            <person name="Mondo S.J."/>
            <person name="Salamov A.A."/>
            <person name="Labutti K."/>
            <person name="Zhao Z."/>
            <person name="Chiniquy J."/>
            <person name="Barry K."/>
            <person name="Brewer H.M."/>
            <person name="Purvine S.O."/>
            <person name="Wright A.T."/>
            <person name="Boxma B."/>
            <person name="Van Alen T."/>
            <person name="Hackstein J.H."/>
            <person name="Baker S.E."/>
            <person name="Grigoriev I.V."/>
            <person name="O'Malley M.A."/>
        </authorList>
    </citation>
    <scope>NUCLEOTIDE SEQUENCE [LARGE SCALE GENOMIC DNA]</scope>
    <source>
        <strain evidence="2 3">G1</strain>
    </source>
</reference>
<dbReference type="AlphaFoldDB" id="A0A1Y1Z625"/>
<keyword evidence="3" id="KW-1185">Reference proteome</keyword>
<evidence type="ECO:0000313" key="2">
    <source>
        <dbReference type="EMBL" id="ORY05728.1"/>
    </source>
</evidence>